<dbReference type="PANTHER" id="PTHR43343:SF3">
    <property type="entry name" value="PROTEASE DO-LIKE 8, CHLOROPLASTIC"/>
    <property type="match status" value="1"/>
</dbReference>
<feature type="transmembrane region" description="Helical" evidence="8">
    <location>
        <begin position="51"/>
        <end position="71"/>
    </location>
</feature>
<comment type="similarity">
    <text evidence="2">Belongs to the peptidase S1C family.</text>
</comment>
<dbReference type="Gene3D" id="2.40.10.10">
    <property type="entry name" value="Trypsin-like serine proteases"/>
    <property type="match status" value="2"/>
</dbReference>
<dbReference type="GO" id="GO:0016020">
    <property type="term" value="C:membrane"/>
    <property type="evidence" value="ECO:0007669"/>
    <property type="project" value="UniProtKB-SubCell"/>
</dbReference>
<dbReference type="GO" id="GO:0009403">
    <property type="term" value="P:toxin biosynthetic process"/>
    <property type="evidence" value="ECO:0007669"/>
    <property type="project" value="InterPro"/>
</dbReference>
<keyword evidence="6 8" id="KW-1133">Transmembrane helix</keyword>
<evidence type="ECO:0000313" key="10">
    <source>
        <dbReference type="Proteomes" id="UP000222056"/>
    </source>
</evidence>
<accession>A0A1H6FQI0</accession>
<dbReference type="Proteomes" id="UP000222056">
    <property type="component" value="Unassembled WGS sequence"/>
</dbReference>
<dbReference type="EMBL" id="FNWJ01000001">
    <property type="protein sequence ID" value="SEH12602.1"/>
    <property type="molecule type" value="Genomic_DNA"/>
</dbReference>
<evidence type="ECO:0000256" key="2">
    <source>
        <dbReference type="ARBA" id="ARBA00010541"/>
    </source>
</evidence>
<keyword evidence="10" id="KW-1185">Reference proteome</keyword>
<sequence length="408" mass="40971">MRIQPAAAGSREAGLSALVGAESGLASVNGADWIILTFVAFMALVGYGEGLIVGLSSLVGFVGGALAGAKLAPTLLSDPGSPYASFVALAAAIFLGGITAATLEALGAELRRRIRGRLGLLDGIGGAVLLAALGLGLAWVFATGLARLDQGREVRAAVQRSFILSRLGEYLPRPSALLDALAKLDPLPRISAPPAGVAPPDPTVATDPDVARASGSVVRVLGTACGLGIEGSGWVARPGVVVTNAHVVAGETDTTVQVRGVGVRYPARAIWFDPRNDVAVLSVPALSSLPALPLAPAAPVGESAAVIGYPLNGPLAIGAARIGRTEAVLTRDIYGGGPVLRRVTAFRGVVRSGNSGGPLVDSAGRVLGTVFATARDSARPTGVAVPNDVVRQALARASTPVDTGPCAP</sequence>
<evidence type="ECO:0000256" key="1">
    <source>
        <dbReference type="ARBA" id="ARBA00004141"/>
    </source>
</evidence>
<protein>
    <submittedName>
        <fullName evidence="9">Colicin V production protein</fullName>
    </submittedName>
</protein>
<dbReference type="InterPro" id="IPR043504">
    <property type="entry name" value="Peptidase_S1_PA_chymotrypsin"/>
</dbReference>
<dbReference type="GO" id="GO:0004252">
    <property type="term" value="F:serine-type endopeptidase activity"/>
    <property type="evidence" value="ECO:0007669"/>
    <property type="project" value="InterPro"/>
</dbReference>
<dbReference type="SUPFAM" id="SSF50494">
    <property type="entry name" value="Trypsin-like serine proteases"/>
    <property type="match status" value="1"/>
</dbReference>
<dbReference type="InterPro" id="IPR001940">
    <property type="entry name" value="Peptidase_S1C"/>
</dbReference>
<comment type="subcellular location">
    <subcellularLocation>
        <location evidence="1">Membrane</location>
        <topology evidence="1">Multi-pass membrane protein</topology>
    </subcellularLocation>
</comment>
<feature type="transmembrane region" description="Helical" evidence="8">
    <location>
        <begin position="83"/>
        <end position="106"/>
    </location>
</feature>
<evidence type="ECO:0000313" key="9">
    <source>
        <dbReference type="EMBL" id="SEH12602.1"/>
    </source>
</evidence>
<gene>
    <name evidence="9" type="ORF">SAMN02745716_1146</name>
</gene>
<proteinExistence type="inferred from homology"/>
<keyword evidence="3" id="KW-0645">Protease</keyword>
<evidence type="ECO:0000256" key="8">
    <source>
        <dbReference type="SAM" id="Phobius"/>
    </source>
</evidence>
<dbReference type="PANTHER" id="PTHR43343">
    <property type="entry name" value="PEPTIDASE S12"/>
    <property type="match status" value="1"/>
</dbReference>
<evidence type="ECO:0000256" key="7">
    <source>
        <dbReference type="ARBA" id="ARBA00023136"/>
    </source>
</evidence>
<keyword evidence="4 8" id="KW-0812">Transmembrane</keyword>
<dbReference type="STRING" id="29539.SAMN02745716_1146"/>
<dbReference type="Pfam" id="PF13365">
    <property type="entry name" value="Trypsin_2"/>
    <property type="match status" value="1"/>
</dbReference>
<dbReference type="NCBIfam" id="NF033740">
    <property type="entry name" value="MarP_fam_protase"/>
    <property type="match status" value="1"/>
</dbReference>
<organism evidence="9 10">
    <name type="scientific">Thermoleophilum album</name>
    <dbReference type="NCBI Taxonomy" id="29539"/>
    <lineage>
        <taxon>Bacteria</taxon>
        <taxon>Bacillati</taxon>
        <taxon>Actinomycetota</taxon>
        <taxon>Thermoleophilia</taxon>
        <taxon>Thermoleophilales</taxon>
        <taxon>Thermoleophilaceae</taxon>
        <taxon>Thermoleophilum</taxon>
    </lineage>
</organism>
<keyword evidence="7 8" id="KW-0472">Membrane</keyword>
<evidence type="ECO:0000256" key="6">
    <source>
        <dbReference type="ARBA" id="ARBA00022989"/>
    </source>
</evidence>
<dbReference type="InterPro" id="IPR047680">
    <property type="entry name" value="MarP-like"/>
</dbReference>
<dbReference type="Pfam" id="PF02674">
    <property type="entry name" value="Colicin_V"/>
    <property type="match status" value="1"/>
</dbReference>
<name>A0A1H6FQI0_THEAL</name>
<dbReference type="GO" id="GO:0006508">
    <property type="term" value="P:proteolysis"/>
    <property type="evidence" value="ECO:0007669"/>
    <property type="project" value="UniProtKB-KW"/>
</dbReference>
<dbReference type="InterPro" id="IPR051201">
    <property type="entry name" value="Chloro_Bact_Ser_Proteases"/>
</dbReference>
<dbReference type="AlphaFoldDB" id="A0A1H6FQI0"/>
<feature type="transmembrane region" description="Helical" evidence="8">
    <location>
        <begin position="118"/>
        <end position="142"/>
    </location>
</feature>
<dbReference type="PRINTS" id="PR00834">
    <property type="entry name" value="PROTEASES2C"/>
</dbReference>
<evidence type="ECO:0000256" key="5">
    <source>
        <dbReference type="ARBA" id="ARBA00022801"/>
    </source>
</evidence>
<evidence type="ECO:0000256" key="3">
    <source>
        <dbReference type="ARBA" id="ARBA00022670"/>
    </source>
</evidence>
<dbReference type="InterPro" id="IPR003825">
    <property type="entry name" value="Colicin-V_CvpA"/>
</dbReference>
<evidence type="ECO:0000256" key="4">
    <source>
        <dbReference type="ARBA" id="ARBA00022692"/>
    </source>
</evidence>
<dbReference type="InterPro" id="IPR009003">
    <property type="entry name" value="Peptidase_S1_PA"/>
</dbReference>
<reference evidence="10" key="1">
    <citation type="submission" date="2016-10" db="EMBL/GenBank/DDBJ databases">
        <authorList>
            <person name="Varghese N."/>
            <person name="Submissions S."/>
        </authorList>
    </citation>
    <scope>NUCLEOTIDE SEQUENCE [LARGE SCALE GENOMIC DNA]</scope>
    <source>
        <strain evidence="10">ATCC 35263</strain>
    </source>
</reference>
<keyword evidence="5" id="KW-0378">Hydrolase</keyword>